<keyword evidence="3" id="KW-1185">Reference proteome</keyword>
<evidence type="ECO:0000256" key="1">
    <source>
        <dbReference type="SAM" id="MobiDB-lite"/>
    </source>
</evidence>
<organism evidence="2 3">
    <name type="scientific">Corynascus novoguineensis</name>
    <dbReference type="NCBI Taxonomy" id="1126955"/>
    <lineage>
        <taxon>Eukaryota</taxon>
        <taxon>Fungi</taxon>
        <taxon>Dikarya</taxon>
        <taxon>Ascomycota</taxon>
        <taxon>Pezizomycotina</taxon>
        <taxon>Sordariomycetes</taxon>
        <taxon>Sordariomycetidae</taxon>
        <taxon>Sordariales</taxon>
        <taxon>Chaetomiaceae</taxon>
        <taxon>Corynascus</taxon>
    </lineage>
</organism>
<reference evidence="2" key="1">
    <citation type="journal article" date="2023" name="Mol. Phylogenet. Evol.">
        <title>Genome-scale phylogeny and comparative genomics of the fungal order Sordariales.</title>
        <authorList>
            <person name="Hensen N."/>
            <person name="Bonometti L."/>
            <person name="Westerberg I."/>
            <person name="Brannstrom I.O."/>
            <person name="Guillou S."/>
            <person name="Cros-Aarteil S."/>
            <person name="Calhoun S."/>
            <person name="Haridas S."/>
            <person name="Kuo A."/>
            <person name="Mondo S."/>
            <person name="Pangilinan J."/>
            <person name="Riley R."/>
            <person name="LaButti K."/>
            <person name="Andreopoulos B."/>
            <person name="Lipzen A."/>
            <person name="Chen C."/>
            <person name="Yan M."/>
            <person name="Daum C."/>
            <person name="Ng V."/>
            <person name="Clum A."/>
            <person name="Steindorff A."/>
            <person name="Ohm R.A."/>
            <person name="Martin F."/>
            <person name="Silar P."/>
            <person name="Natvig D.O."/>
            <person name="Lalanne C."/>
            <person name="Gautier V."/>
            <person name="Ament-Velasquez S.L."/>
            <person name="Kruys A."/>
            <person name="Hutchinson M.I."/>
            <person name="Powell A.J."/>
            <person name="Barry K."/>
            <person name="Miller A.N."/>
            <person name="Grigoriev I.V."/>
            <person name="Debuchy R."/>
            <person name="Gladieux P."/>
            <person name="Hiltunen Thoren M."/>
            <person name="Johannesson H."/>
        </authorList>
    </citation>
    <scope>NUCLEOTIDE SEQUENCE</scope>
    <source>
        <strain evidence="2">CBS 359.72</strain>
    </source>
</reference>
<gene>
    <name evidence="2" type="ORF">C7999DRAFT_14840</name>
</gene>
<name>A0AAN7CSB0_9PEZI</name>
<proteinExistence type="predicted"/>
<sequence>MPPKRKAKESTSPSGLPLSRTRESPNPATIEQYLMEQNLKSKDFIRSFKEQVVRGRQRCHDALAELKQDLLLQTATSAAAAQPTVAASTRDNPLFEQTQYLLRLSRAVLACHRTADRDSRAEQELLALPRETWKQDEEGMRKLLGYGKAFGEKVVEGWIMPHCTAREGDGAAEEEEDYGEGSSEVENLAKGLFEWRKKGRGMLKVEVEESWGVAARKQMTALVGVVRTLRPKKTVKY</sequence>
<reference evidence="2" key="2">
    <citation type="submission" date="2023-05" db="EMBL/GenBank/DDBJ databases">
        <authorList>
            <consortium name="Lawrence Berkeley National Laboratory"/>
            <person name="Steindorff A."/>
            <person name="Hensen N."/>
            <person name="Bonometti L."/>
            <person name="Westerberg I."/>
            <person name="Brannstrom I.O."/>
            <person name="Guillou S."/>
            <person name="Cros-Aarteil S."/>
            <person name="Calhoun S."/>
            <person name="Haridas S."/>
            <person name="Kuo A."/>
            <person name="Mondo S."/>
            <person name="Pangilinan J."/>
            <person name="Riley R."/>
            <person name="Labutti K."/>
            <person name="Andreopoulos B."/>
            <person name="Lipzen A."/>
            <person name="Chen C."/>
            <person name="Yanf M."/>
            <person name="Daum C."/>
            <person name="Ng V."/>
            <person name="Clum A."/>
            <person name="Ohm R."/>
            <person name="Martin F."/>
            <person name="Silar P."/>
            <person name="Natvig D."/>
            <person name="Lalanne C."/>
            <person name="Gautier V."/>
            <person name="Ament-Velasquez S.L."/>
            <person name="Kruys A."/>
            <person name="Hutchinson M.I."/>
            <person name="Powell A.J."/>
            <person name="Barry K."/>
            <person name="Miller A.N."/>
            <person name="Grigoriev I.V."/>
            <person name="Debuchy R."/>
            <person name="Gladieux P."/>
            <person name="Thoren M.H."/>
            <person name="Johannesson H."/>
        </authorList>
    </citation>
    <scope>NUCLEOTIDE SEQUENCE</scope>
    <source>
        <strain evidence="2">CBS 359.72</strain>
    </source>
</reference>
<evidence type="ECO:0000313" key="3">
    <source>
        <dbReference type="Proteomes" id="UP001303647"/>
    </source>
</evidence>
<feature type="region of interest" description="Disordered" evidence="1">
    <location>
        <begin position="1"/>
        <end position="27"/>
    </location>
</feature>
<evidence type="ECO:0000313" key="2">
    <source>
        <dbReference type="EMBL" id="KAK4247101.1"/>
    </source>
</evidence>
<accession>A0AAN7CSB0</accession>
<dbReference type="AlphaFoldDB" id="A0AAN7CSB0"/>
<comment type="caution">
    <text evidence="2">The sequence shown here is derived from an EMBL/GenBank/DDBJ whole genome shotgun (WGS) entry which is preliminary data.</text>
</comment>
<protein>
    <submittedName>
        <fullName evidence="2">Uncharacterized protein</fullName>
    </submittedName>
</protein>
<dbReference type="Proteomes" id="UP001303647">
    <property type="component" value="Unassembled WGS sequence"/>
</dbReference>
<dbReference type="EMBL" id="MU857660">
    <property type="protein sequence ID" value="KAK4247101.1"/>
    <property type="molecule type" value="Genomic_DNA"/>
</dbReference>